<protein>
    <submittedName>
        <fullName evidence="6">TetR family transcriptional regulator</fullName>
    </submittedName>
</protein>
<dbReference type="PRINTS" id="PR00455">
    <property type="entry name" value="HTHTETR"/>
</dbReference>
<dbReference type="Gene3D" id="1.10.357.10">
    <property type="entry name" value="Tetracycline Repressor, domain 2"/>
    <property type="match status" value="1"/>
</dbReference>
<name>A0A2T0T6R9_9PSEU</name>
<dbReference type="InterPro" id="IPR041347">
    <property type="entry name" value="MftR_C"/>
</dbReference>
<dbReference type="PROSITE" id="PS50977">
    <property type="entry name" value="HTH_TETR_2"/>
    <property type="match status" value="1"/>
</dbReference>
<evidence type="ECO:0000313" key="6">
    <source>
        <dbReference type="EMBL" id="PRY41386.1"/>
    </source>
</evidence>
<evidence type="ECO:0000256" key="2">
    <source>
        <dbReference type="ARBA" id="ARBA00023125"/>
    </source>
</evidence>
<evidence type="ECO:0000313" key="7">
    <source>
        <dbReference type="Proteomes" id="UP000239494"/>
    </source>
</evidence>
<keyword evidence="7" id="KW-1185">Reference proteome</keyword>
<dbReference type="Pfam" id="PF00440">
    <property type="entry name" value="TetR_N"/>
    <property type="match status" value="1"/>
</dbReference>
<sequence length="206" mass="22774">MCQTLPVTSLRERKKARTRAELQRHALRLFAERGYEATTVEDIAAAAEVARSTFFRYFAAKEDVVLFDDVDPLFEQALAAVPAGTPLLVALIEAMRATFTGLDEQKRADEELRMRLVRTVPEIAAALRARGAWEVEQTTRFVAPALGRSPDDIEVVTLAGALIGARFAAQTLVAREPHRSYVDTTLEILERLRTGIPLADEPIIGS</sequence>
<dbReference type="InterPro" id="IPR001647">
    <property type="entry name" value="HTH_TetR"/>
</dbReference>
<evidence type="ECO:0000256" key="1">
    <source>
        <dbReference type="ARBA" id="ARBA00023015"/>
    </source>
</evidence>
<feature type="DNA-binding region" description="H-T-H motif" evidence="4">
    <location>
        <begin position="39"/>
        <end position="58"/>
    </location>
</feature>
<keyword evidence="1" id="KW-0805">Transcription regulation</keyword>
<dbReference type="GO" id="GO:0003700">
    <property type="term" value="F:DNA-binding transcription factor activity"/>
    <property type="evidence" value="ECO:0007669"/>
    <property type="project" value="TreeGrafter"/>
</dbReference>
<dbReference type="AlphaFoldDB" id="A0A2T0T6R9"/>
<comment type="caution">
    <text evidence="6">The sequence shown here is derived from an EMBL/GenBank/DDBJ whole genome shotgun (WGS) entry which is preliminary data.</text>
</comment>
<dbReference type="SUPFAM" id="SSF46689">
    <property type="entry name" value="Homeodomain-like"/>
    <property type="match status" value="1"/>
</dbReference>
<dbReference type="Pfam" id="PF17754">
    <property type="entry name" value="TetR_C_14"/>
    <property type="match status" value="1"/>
</dbReference>
<keyword evidence="2 4" id="KW-0238">DNA-binding</keyword>
<dbReference type="Proteomes" id="UP000239494">
    <property type="component" value="Unassembled WGS sequence"/>
</dbReference>
<dbReference type="InterPro" id="IPR050109">
    <property type="entry name" value="HTH-type_TetR-like_transc_reg"/>
</dbReference>
<feature type="domain" description="HTH tetR-type" evidence="5">
    <location>
        <begin position="16"/>
        <end position="76"/>
    </location>
</feature>
<dbReference type="InterPro" id="IPR009057">
    <property type="entry name" value="Homeodomain-like_sf"/>
</dbReference>
<dbReference type="EMBL" id="PVTF01000005">
    <property type="protein sequence ID" value="PRY41386.1"/>
    <property type="molecule type" value="Genomic_DNA"/>
</dbReference>
<dbReference type="PANTHER" id="PTHR30055">
    <property type="entry name" value="HTH-TYPE TRANSCRIPTIONAL REGULATOR RUTR"/>
    <property type="match status" value="1"/>
</dbReference>
<evidence type="ECO:0000256" key="3">
    <source>
        <dbReference type="ARBA" id="ARBA00023163"/>
    </source>
</evidence>
<proteinExistence type="predicted"/>
<accession>A0A2T0T6R9</accession>
<evidence type="ECO:0000256" key="4">
    <source>
        <dbReference type="PROSITE-ProRule" id="PRU00335"/>
    </source>
</evidence>
<dbReference type="PANTHER" id="PTHR30055:SF234">
    <property type="entry name" value="HTH-TYPE TRANSCRIPTIONAL REGULATOR BETI"/>
    <property type="match status" value="1"/>
</dbReference>
<dbReference type="Gene3D" id="1.10.10.60">
    <property type="entry name" value="Homeodomain-like"/>
    <property type="match status" value="1"/>
</dbReference>
<gene>
    <name evidence="6" type="ORF">CLV43_105144</name>
</gene>
<dbReference type="GO" id="GO:0000976">
    <property type="term" value="F:transcription cis-regulatory region binding"/>
    <property type="evidence" value="ECO:0007669"/>
    <property type="project" value="TreeGrafter"/>
</dbReference>
<keyword evidence="3" id="KW-0804">Transcription</keyword>
<reference evidence="6 7" key="1">
    <citation type="submission" date="2018-03" db="EMBL/GenBank/DDBJ databases">
        <title>Genomic Encyclopedia of Archaeal and Bacterial Type Strains, Phase II (KMG-II): from individual species to whole genera.</title>
        <authorList>
            <person name="Goeker M."/>
        </authorList>
    </citation>
    <scope>NUCLEOTIDE SEQUENCE [LARGE SCALE GENOMIC DNA]</scope>
    <source>
        <strain evidence="6 7">DSM 44720</strain>
    </source>
</reference>
<evidence type="ECO:0000259" key="5">
    <source>
        <dbReference type="PROSITE" id="PS50977"/>
    </source>
</evidence>
<organism evidence="6 7">
    <name type="scientific">Umezawaea tangerina</name>
    <dbReference type="NCBI Taxonomy" id="84725"/>
    <lineage>
        <taxon>Bacteria</taxon>
        <taxon>Bacillati</taxon>
        <taxon>Actinomycetota</taxon>
        <taxon>Actinomycetes</taxon>
        <taxon>Pseudonocardiales</taxon>
        <taxon>Pseudonocardiaceae</taxon>
        <taxon>Umezawaea</taxon>
    </lineage>
</organism>